<keyword evidence="2" id="KW-0479">Metal-binding</keyword>
<dbReference type="InterPro" id="IPR009010">
    <property type="entry name" value="Asp_de-COase-like_dom_sf"/>
</dbReference>
<evidence type="ECO:0000313" key="7">
    <source>
        <dbReference type="Proteomes" id="UP000522081"/>
    </source>
</evidence>
<dbReference type="AlphaFoldDB" id="A0A7Z0BU84"/>
<dbReference type="InterPro" id="IPR006657">
    <property type="entry name" value="MoPterin_dinucl-bd_dom"/>
</dbReference>
<keyword evidence="4" id="KW-0411">Iron-sulfur</keyword>
<evidence type="ECO:0000256" key="3">
    <source>
        <dbReference type="ARBA" id="ARBA00023004"/>
    </source>
</evidence>
<dbReference type="Gene3D" id="2.20.25.90">
    <property type="entry name" value="ADC-like domains"/>
    <property type="match status" value="1"/>
</dbReference>
<dbReference type="SUPFAM" id="SSF53706">
    <property type="entry name" value="Formate dehydrogenase/DMSO reductase, domains 1-3"/>
    <property type="match status" value="1"/>
</dbReference>
<comment type="caution">
    <text evidence="6">The sequence shown here is derived from an EMBL/GenBank/DDBJ whole genome shotgun (WGS) entry which is preliminary data.</text>
</comment>
<dbReference type="PANTHER" id="PTHR43742:SF2">
    <property type="entry name" value="ASSIMILATORY NITRATE REDUCTASE CATALYTIC SUBUNIT"/>
    <property type="match status" value="1"/>
</dbReference>
<dbReference type="PANTHER" id="PTHR43742">
    <property type="entry name" value="TRIMETHYLAMINE-N-OXIDE REDUCTASE"/>
    <property type="match status" value="1"/>
</dbReference>
<dbReference type="Proteomes" id="UP000522081">
    <property type="component" value="Unassembled WGS sequence"/>
</dbReference>
<evidence type="ECO:0000256" key="2">
    <source>
        <dbReference type="ARBA" id="ARBA00022723"/>
    </source>
</evidence>
<dbReference type="Gene3D" id="3.40.228.10">
    <property type="entry name" value="Dimethylsulfoxide Reductase, domain 2"/>
    <property type="match status" value="1"/>
</dbReference>
<feature type="domain" description="4Fe-4S Mo/W bis-MGD-type" evidence="5">
    <location>
        <begin position="5"/>
        <end position="63"/>
    </location>
</feature>
<dbReference type="SUPFAM" id="SSF50692">
    <property type="entry name" value="ADC-like"/>
    <property type="match status" value="1"/>
</dbReference>
<evidence type="ECO:0000259" key="5">
    <source>
        <dbReference type="PROSITE" id="PS51669"/>
    </source>
</evidence>
<dbReference type="Pfam" id="PF04879">
    <property type="entry name" value="Molybdop_Fe4S4"/>
    <property type="match status" value="1"/>
</dbReference>
<keyword evidence="7" id="KW-1185">Reference proteome</keyword>
<accession>A0A7Z0BU84</accession>
<dbReference type="InterPro" id="IPR050612">
    <property type="entry name" value="Prok_Mopterin_Oxidored"/>
</dbReference>
<dbReference type="PROSITE" id="PS51669">
    <property type="entry name" value="4FE4S_MOW_BIS_MGD"/>
    <property type="match status" value="1"/>
</dbReference>
<gene>
    <name evidence="6" type="ORF">FHS75_000330</name>
</gene>
<dbReference type="SMART" id="SM00926">
    <property type="entry name" value="Molybdop_Fe4S4"/>
    <property type="match status" value="1"/>
</dbReference>
<dbReference type="Pfam" id="PF01568">
    <property type="entry name" value="Molydop_binding"/>
    <property type="match status" value="1"/>
</dbReference>
<comment type="similarity">
    <text evidence="1">Belongs to the prokaryotic molybdopterin-containing oxidoreductase family.</text>
</comment>
<dbReference type="Gene3D" id="2.40.40.20">
    <property type="match status" value="1"/>
</dbReference>
<dbReference type="GO" id="GO:0016491">
    <property type="term" value="F:oxidoreductase activity"/>
    <property type="evidence" value="ECO:0007669"/>
    <property type="project" value="InterPro"/>
</dbReference>
<dbReference type="EMBL" id="JACBZF010000001">
    <property type="protein sequence ID" value="NYH94025.1"/>
    <property type="molecule type" value="Genomic_DNA"/>
</dbReference>
<dbReference type="InterPro" id="IPR006963">
    <property type="entry name" value="Mopterin_OxRdtase_4Fe-4S_dom"/>
</dbReference>
<dbReference type="GO" id="GO:0043546">
    <property type="term" value="F:molybdopterin cofactor binding"/>
    <property type="evidence" value="ECO:0007669"/>
    <property type="project" value="InterPro"/>
</dbReference>
<dbReference type="Gene3D" id="3.40.50.740">
    <property type="match status" value="1"/>
</dbReference>
<proteinExistence type="inferred from homology"/>
<dbReference type="Pfam" id="PF00384">
    <property type="entry name" value="Molybdopterin"/>
    <property type="match status" value="1"/>
</dbReference>
<name>A0A7Z0BU84_9SPHN</name>
<organism evidence="6 7">
    <name type="scientific">Novosphingobium marinum</name>
    <dbReference type="NCBI Taxonomy" id="1514948"/>
    <lineage>
        <taxon>Bacteria</taxon>
        <taxon>Pseudomonadati</taxon>
        <taxon>Pseudomonadota</taxon>
        <taxon>Alphaproteobacteria</taxon>
        <taxon>Sphingomonadales</taxon>
        <taxon>Sphingomonadaceae</taxon>
        <taxon>Novosphingobium</taxon>
    </lineage>
</organism>
<dbReference type="GO" id="GO:0051536">
    <property type="term" value="F:iron-sulfur cluster binding"/>
    <property type="evidence" value="ECO:0007669"/>
    <property type="project" value="UniProtKB-KW"/>
</dbReference>
<dbReference type="GO" id="GO:0046872">
    <property type="term" value="F:metal ion binding"/>
    <property type="evidence" value="ECO:0007669"/>
    <property type="project" value="UniProtKB-KW"/>
</dbReference>
<evidence type="ECO:0000256" key="1">
    <source>
        <dbReference type="ARBA" id="ARBA00010312"/>
    </source>
</evidence>
<keyword evidence="3" id="KW-0408">Iron</keyword>
<dbReference type="InterPro" id="IPR006656">
    <property type="entry name" value="Mopterin_OxRdtase"/>
</dbReference>
<dbReference type="RefSeq" id="WP_179405981.1">
    <property type="nucleotide sequence ID" value="NZ_BMGF01000001.1"/>
</dbReference>
<sequence>MTSGTQLHFRSCPFCEAACGTRVTANHVLRTIEDVRGDHEDPFSKGFVCPKAYALTQLHSDPDRLRKPLRRKGRDFEEISFEEAIAEAGDRLRAIQQKHGQHSVAYYFGNPTGHKPPLLLYGPVLMKALGSMQVYSPGTLDQIPKFYSAVYMFGGPLIQPLADLDRVRHLIVIGNNPVVSQGSMMVAPGIRRRLEAIRARGGKLVVIDPRRTETAAISDEYVAIRPGTDALLLLAMAHVIEREGLVDLGNVEGITRGLDDVLAIASRFPPERVAAATGIAANTIEHLALEFARADGAAIYGRTGTCTQAFGSVTSWLIDVLNTISGNLDKVGGNLFTGGGIPLGVLFEDNCVDGVFPSGRWHSRVDGLPETVSMLPTAGLANEMLVPGEGQVRGFVTQAGNVMLSNPNAAKLERAFESLEFMLSLDIYVNETTRHADIIIPGPSYAEHSDFAAVTPYETIRKFVKWAPPVFAPEPGMPHDFEIFNGIAARLKETTPEEIEEAYVRETIQVALDNGRPEAREVPYEQARAAVGDEPGPDRIFDILIRGGPMGDAFGAVPDGLTLEKVKQHPHGLDLGPLDEGMLPGILRTPDRKVDLAPGPLVEDVARLEASLASLENRDTMLMIGRRTMRSKNAWMHNIHLLVKGKDRCTLRVHPDDAERLGLATGGSARVATDIAEVVAPVEVDDEMMPGVVSLPHGWGHDMDGARQQVAREHPGVNANSLIDESMIDVPSASNILNGVPVRIEAA</sequence>
<evidence type="ECO:0000256" key="4">
    <source>
        <dbReference type="ARBA" id="ARBA00023014"/>
    </source>
</evidence>
<reference evidence="6 7" key="1">
    <citation type="submission" date="2020-07" db="EMBL/GenBank/DDBJ databases">
        <title>Genomic Encyclopedia of Type Strains, Phase IV (KMG-IV): sequencing the most valuable type-strain genomes for metagenomic binning, comparative biology and taxonomic classification.</title>
        <authorList>
            <person name="Goeker M."/>
        </authorList>
    </citation>
    <scope>NUCLEOTIDE SEQUENCE [LARGE SCALE GENOMIC DNA]</scope>
    <source>
        <strain evidence="6 7">DSM 29043</strain>
    </source>
</reference>
<evidence type="ECO:0000313" key="6">
    <source>
        <dbReference type="EMBL" id="NYH94025.1"/>
    </source>
</evidence>
<protein>
    <submittedName>
        <fullName evidence="6">Anaerobic selenocysteine-containing dehydrogenase</fullName>
    </submittedName>
</protein>